<gene>
    <name evidence="3" type="ORF">RM530_03585</name>
</gene>
<evidence type="ECO:0000313" key="3">
    <source>
        <dbReference type="EMBL" id="MDT0496447.1"/>
    </source>
</evidence>
<dbReference type="InterPro" id="IPR051803">
    <property type="entry name" value="TA_system_RelE-like_toxin"/>
</dbReference>
<evidence type="ECO:0000313" key="4">
    <source>
        <dbReference type="Proteomes" id="UP001254608"/>
    </source>
</evidence>
<proteinExistence type="inferred from homology"/>
<comment type="similarity">
    <text evidence="1">Belongs to the RelE toxin family.</text>
</comment>
<dbReference type="EMBL" id="JAVRIC010000003">
    <property type="protein sequence ID" value="MDT0496447.1"/>
    <property type="molecule type" value="Genomic_DNA"/>
</dbReference>
<keyword evidence="4" id="KW-1185">Reference proteome</keyword>
<name>A0ABU2WF04_9GAMM</name>
<dbReference type="Pfam" id="PF05016">
    <property type="entry name" value="ParE_toxin"/>
    <property type="match status" value="1"/>
</dbReference>
<organism evidence="3 4">
    <name type="scientific">Banduia mediterranea</name>
    <dbReference type="NCBI Taxonomy" id="3075609"/>
    <lineage>
        <taxon>Bacteria</taxon>
        <taxon>Pseudomonadati</taxon>
        <taxon>Pseudomonadota</taxon>
        <taxon>Gammaproteobacteria</taxon>
        <taxon>Nevskiales</taxon>
        <taxon>Algiphilaceae</taxon>
        <taxon>Banduia</taxon>
    </lineage>
</organism>
<dbReference type="InterPro" id="IPR035093">
    <property type="entry name" value="RelE/ParE_toxin_dom_sf"/>
</dbReference>
<dbReference type="InterPro" id="IPR007712">
    <property type="entry name" value="RelE/ParE_toxin"/>
</dbReference>
<accession>A0ABU2WF04</accession>
<reference evidence="3 4" key="1">
    <citation type="submission" date="2023-09" db="EMBL/GenBank/DDBJ databases">
        <authorList>
            <person name="Rey-Velasco X."/>
        </authorList>
    </citation>
    <scope>NUCLEOTIDE SEQUENCE [LARGE SCALE GENOMIC DNA]</scope>
    <source>
        <strain evidence="3 4">W345</strain>
    </source>
</reference>
<sequence>MPKPVVARPQAELEIRSATVHYRNAGREALALKWAAAVAKTLSHIADFPQTGSTRYAVSLNLAGLRFWPVNDSPYLVFYVERETQVDVWRVLHAQRDIPAWTGESG</sequence>
<dbReference type="Proteomes" id="UP001254608">
    <property type="component" value="Unassembled WGS sequence"/>
</dbReference>
<comment type="caution">
    <text evidence="3">The sequence shown here is derived from an EMBL/GenBank/DDBJ whole genome shotgun (WGS) entry which is preliminary data.</text>
</comment>
<keyword evidence="2" id="KW-1277">Toxin-antitoxin system</keyword>
<evidence type="ECO:0000256" key="1">
    <source>
        <dbReference type="ARBA" id="ARBA00006226"/>
    </source>
</evidence>
<dbReference type="PANTHER" id="PTHR33755">
    <property type="entry name" value="TOXIN PARE1-RELATED"/>
    <property type="match status" value="1"/>
</dbReference>
<protein>
    <submittedName>
        <fullName evidence="3">Type II toxin-antitoxin system RelE/ParE family toxin</fullName>
    </submittedName>
</protein>
<dbReference type="PANTHER" id="PTHR33755:SF8">
    <property type="entry name" value="TOXIN PARE2"/>
    <property type="match status" value="1"/>
</dbReference>
<dbReference type="RefSeq" id="WP_311363837.1">
    <property type="nucleotide sequence ID" value="NZ_JAVRIC010000003.1"/>
</dbReference>
<dbReference type="Gene3D" id="3.30.2310.20">
    <property type="entry name" value="RelE-like"/>
    <property type="match status" value="1"/>
</dbReference>
<evidence type="ECO:0000256" key="2">
    <source>
        <dbReference type="ARBA" id="ARBA00022649"/>
    </source>
</evidence>